<organism evidence="3 4">
    <name type="scientific">Ganoderma sinense ZZ0214-1</name>
    <dbReference type="NCBI Taxonomy" id="1077348"/>
    <lineage>
        <taxon>Eukaryota</taxon>
        <taxon>Fungi</taxon>
        <taxon>Dikarya</taxon>
        <taxon>Basidiomycota</taxon>
        <taxon>Agaricomycotina</taxon>
        <taxon>Agaricomycetes</taxon>
        <taxon>Polyporales</taxon>
        <taxon>Polyporaceae</taxon>
        <taxon>Ganoderma</taxon>
    </lineage>
</organism>
<gene>
    <name evidence="3" type="ORF">GSI_13263</name>
</gene>
<evidence type="ECO:0000256" key="1">
    <source>
        <dbReference type="SAM" id="MobiDB-lite"/>
    </source>
</evidence>
<protein>
    <recommendedName>
        <fullName evidence="5">Transporter</fullName>
    </recommendedName>
</protein>
<feature type="chain" id="PRO_5013970365" description="Transporter" evidence="2">
    <location>
        <begin position="20"/>
        <end position="167"/>
    </location>
</feature>
<sequence length="167" mass="16908">MFVALAALVLAAVSQIAHASPTTFHTSPTSLDVTIAAGFPIRTLDIIRDGTTGTHDGTTGTHDGTTGTHDGTIRGRSPAANPATLLLCPSTNCATCSGFNLSSFPVDECFLTNVEALSVAISQPGGGGLPFEVTVGTAGCATLAEIPAVNECFNINGGPFTNFALLE</sequence>
<keyword evidence="4" id="KW-1185">Reference proteome</keyword>
<feature type="signal peptide" evidence="2">
    <location>
        <begin position="1"/>
        <end position="19"/>
    </location>
</feature>
<feature type="region of interest" description="Disordered" evidence="1">
    <location>
        <begin position="50"/>
        <end position="70"/>
    </location>
</feature>
<keyword evidence="2" id="KW-0732">Signal</keyword>
<name>A0A2G8RV42_9APHY</name>
<evidence type="ECO:0008006" key="5">
    <source>
        <dbReference type="Google" id="ProtNLM"/>
    </source>
</evidence>
<proteinExistence type="predicted"/>
<dbReference type="Proteomes" id="UP000230002">
    <property type="component" value="Unassembled WGS sequence"/>
</dbReference>
<accession>A0A2G8RV42</accession>
<evidence type="ECO:0000256" key="2">
    <source>
        <dbReference type="SAM" id="SignalP"/>
    </source>
</evidence>
<dbReference type="AlphaFoldDB" id="A0A2G8RV42"/>
<reference evidence="3 4" key="1">
    <citation type="journal article" date="2015" name="Sci. Rep.">
        <title>Chromosome-level genome map provides insights into diverse defense mechanisms in the medicinal fungus Ganoderma sinense.</title>
        <authorList>
            <person name="Zhu Y."/>
            <person name="Xu J."/>
            <person name="Sun C."/>
            <person name="Zhou S."/>
            <person name="Xu H."/>
            <person name="Nelson D.R."/>
            <person name="Qian J."/>
            <person name="Song J."/>
            <person name="Luo H."/>
            <person name="Xiang L."/>
            <person name="Li Y."/>
            <person name="Xu Z."/>
            <person name="Ji A."/>
            <person name="Wang L."/>
            <person name="Lu S."/>
            <person name="Hayward A."/>
            <person name="Sun W."/>
            <person name="Li X."/>
            <person name="Schwartz D.C."/>
            <person name="Wang Y."/>
            <person name="Chen S."/>
        </authorList>
    </citation>
    <scope>NUCLEOTIDE SEQUENCE [LARGE SCALE GENOMIC DNA]</scope>
    <source>
        <strain evidence="3 4">ZZ0214-1</strain>
    </source>
</reference>
<dbReference type="OrthoDB" id="2740299at2759"/>
<dbReference type="EMBL" id="AYKW01000056">
    <property type="protein sequence ID" value="PIL25373.1"/>
    <property type="molecule type" value="Genomic_DNA"/>
</dbReference>
<comment type="caution">
    <text evidence="3">The sequence shown here is derived from an EMBL/GenBank/DDBJ whole genome shotgun (WGS) entry which is preliminary data.</text>
</comment>
<evidence type="ECO:0000313" key="4">
    <source>
        <dbReference type="Proteomes" id="UP000230002"/>
    </source>
</evidence>
<evidence type="ECO:0000313" key="3">
    <source>
        <dbReference type="EMBL" id="PIL25373.1"/>
    </source>
</evidence>